<protein>
    <submittedName>
        <fullName evidence="2">Aste57867_11854 protein</fullName>
    </submittedName>
</protein>
<evidence type="ECO:0000313" key="1">
    <source>
        <dbReference type="EMBL" id="KAF0697470.1"/>
    </source>
</evidence>
<evidence type="ECO:0000313" key="2">
    <source>
        <dbReference type="EMBL" id="VFT88709.1"/>
    </source>
</evidence>
<dbReference type="EMBL" id="CAADRA010005337">
    <property type="protein sequence ID" value="VFT88709.1"/>
    <property type="molecule type" value="Genomic_DNA"/>
</dbReference>
<keyword evidence="3" id="KW-1185">Reference proteome</keyword>
<gene>
    <name evidence="2" type="primary">Aste57867_11854</name>
    <name evidence="1" type="ORF">As57867_011809</name>
    <name evidence="2" type="ORF">ASTE57867_11854</name>
</gene>
<name>A0A485KW20_9STRA</name>
<dbReference type="EMBL" id="VJMH01005316">
    <property type="protein sequence ID" value="KAF0697470.1"/>
    <property type="molecule type" value="Genomic_DNA"/>
</dbReference>
<sequence>MGGGRDVNDVNLSCEEVVGNVPYGQTPHANPVVASWLFKSLCLLVACLARPTVVAEALLFNYVISDWLDSANENKAWCFSQSKTSSKSYFNLEIPTTSSPSGPVFHFDFLLESAMSLCFFDSVAKLQTWGLAFDDNEDLHRCSIALRLAALKVPDECPHGAGLALLVDAANTMPCDELANFAVHAYHRDDASQVILALVSDFPELIDPVKATVCREALGQLLVTDKAAWGRRMHPNYEGVHKLVVSGKVEAPRVLYESTTELVHHLDRGMDNVDAWFLQELLPKGWWL</sequence>
<organism evidence="2 3">
    <name type="scientific">Aphanomyces stellatus</name>
    <dbReference type="NCBI Taxonomy" id="120398"/>
    <lineage>
        <taxon>Eukaryota</taxon>
        <taxon>Sar</taxon>
        <taxon>Stramenopiles</taxon>
        <taxon>Oomycota</taxon>
        <taxon>Saprolegniomycetes</taxon>
        <taxon>Saprolegniales</taxon>
        <taxon>Verrucalvaceae</taxon>
        <taxon>Aphanomyces</taxon>
    </lineage>
</organism>
<dbReference type="Proteomes" id="UP000332933">
    <property type="component" value="Unassembled WGS sequence"/>
</dbReference>
<accession>A0A485KW20</accession>
<dbReference type="AlphaFoldDB" id="A0A485KW20"/>
<reference evidence="2 3" key="1">
    <citation type="submission" date="2019-03" db="EMBL/GenBank/DDBJ databases">
        <authorList>
            <person name="Gaulin E."/>
            <person name="Dumas B."/>
        </authorList>
    </citation>
    <scope>NUCLEOTIDE SEQUENCE [LARGE SCALE GENOMIC DNA]</scope>
    <source>
        <strain evidence="2">CBS 568.67</strain>
    </source>
</reference>
<evidence type="ECO:0000313" key="3">
    <source>
        <dbReference type="Proteomes" id="UP000332933"/>
    </source>
</evidence>
<reference evidence="1" key="2">
    <citation type="submission" date="2019-06" db="EMBL/GenBank/DDBJ databases">
        <title>Genomics analysis of Aphanomyces spp. identifies a new class of oomycete effector associated with host adaptation.</title>
        <authorList>
            <person name="Gaulin E."/>
        </authorList>
    </citation>
    <scope>NUCLEOTIDE SEQUENCE</scope>
    <source>
        <strain evidence="1">CBS 578.67</strain>
    </source>
</reference>
<proteinExistence type="predicted"/>